<keyword evidence="2" id="KW-1133">Transmembrane helix</keyword>
<protein>
    <submittedName>
        <fullName evidence="3">Uncharacterized protein</fullName>
    </submittedName>
</protein>
<evidence type="ECO:0000256" key="1">
    <source>
        <dbReference type="SAM" id="MobiDB-lite"/>
    </source>
</evidence>
<accession>A0A6J5MPU9</accession>
<keyword evidence="2" id="KW-0812">Transmembrane</keyword>
<proteinExistence type="predicted"/>
<sequence>MTQHTQTETPRSVRNAYDAGIMFGGAALVVIVVGLAIVLMAQAFQAAPVVSSMFAVGAVLGSGLFVLIIVRLARQFAGDLSAVHTTVAQASAQAFGQSTTAMLDYMKQQQLAAPTMTTYLPPSRAPELPAATSVPRLSANGRPVGVKLQTLTPSGELLTCSPAGLEAALKILADGEQPTREAFKRKGIYSSTEIAGAVDWIAGQGQIVKSGQGAATRWADGVLPECAPTLADEFRPYCPSLPHFISPEPELGNLTGAGQVGQQAGRQVGRGRK</sequence>
<feature type="transmembrane region" description="Helical" evidence="2">
    <location>
        <begin position="50"/>
        <end position="70"/>
    </location>
</feature>
<reference evidence="3" key="1">
    <citation type="submission" date="2020-04" db="EMBL/GenBank/DDBJ databases">
        <authorList>
            <person name="Chiriac C."/>
            <person name="Salcher M."/>
            <person name="Ghai R."/>
            <person name="Kavagutti S V."/>
        </authorList>
    </citation>
    <scope>NUCLEOTIDE SEQUENCE</scope>
</reference>
<organism evidence="3">
    <name type="scientific">uncultured Caudovirales phage</name>
    <dbReference type="NCBI Taxonomy" id="2100421"/>
    <lineage>
        <taxon>Viruses</taxon>
        <taxon>Duplodnaviria</taxon>
        <taxon>Heunggongvirae</taxon>
        <taxon>Uroviricota</taxon>
        <taxon>Caudoviricetes</taxon>
        <taxon>Peduoviridae</taxon>
        <taxon>Maltschvirus</taxon>
        <taxon>Maltschvirus maltsch</taxon>
    </lineage>
</organism>
<feature type="transmembrane region" description="Helical" evidence="2">
    <location>
        <begin position="21"/>
        <end position="44"/>
    </location>
</feature>
<keyword evidence="2" id="KW-0472">Membrane</keyword>
<dbReference type="EMBL" id="LR796475">
    <property type="protein sequence ID" value="CAB4147080.1"/>
    <property type="molecule type" value="Genomic_DNA"/>
</dbReference>
<evidence type="ECO:0000313" key="3">
    <source>
        <dbReference type="EMBL" id="CAB4147080.1"/>
    </source>
</evidence>
<evidence type="ECO:0000256" key="2">
    <source>
        <dbReference type="SAM" id="Phobius"/>
    </source>
</evidence>
<gene>
    <name evidence="3" type="ORF">UFOVP505_11</name>
</gene>
<feature type="region of interest" description="Disordered" evidence="1">
    <location>
        <begin position="249"/>
        <end position="273"/>
    </location>
</feature>
<name>A0A6J5MPU9_9CAUD</name>
<feature type="compositionally biased region" description="Low complexity" evidence="1">
    <location>
        <begin position="256"/>
        <end position="267"/>
    </location>
</feature>